<dbReference type="RefSeq" id="WP_407284874.1">
    <property type="nucleotide sequence ID" value="NZ_CP147982.1"/>
</dbReference>
<evidence type="ECO:0008006" key="3">
    <source>
        <dbReference type="Google" id="ProtNLM"/>
    </source>
</evidence>
<evidence type="ECO:0000313" key="1">
    <source>
        <dbReference type="EMBL" id="WXK74633.1"/>
    </source>
</evidence>
<keyword evidence="2" id="KW-1185">Reference proteome</keyword>
<dbReference type="Gene3D" id="3.60.15.10">
    <property type="entry name" value="Ribonuclease Z/Hydroxyacylglutathione hydrolase-like"/>
    <property type="match status" value="1"/>
</dbReference>
<name>A0ABZ2QES2_9ACTN</name>
<dbReference type="SUPFAM" id="SSF56281">
    <property type="entry name" value="Metallo-hydrolase/oxidoreductase"/>
    <property type="match status" value="1"/>
</dbReference>
<accession>A0ABZ2QES2</accession>
<dbReference type="PANTHER" id="PTHR30619">
    <property type="entry name" value="DNA INTERNALIZATION/COMPETENCE PROTEIN COMEC/REC2"/>
    <property type="match status" value="1"/>
</dbReference>
<evidence type="ECO:0000313" key="2">
    <source>
        <dbReference type="Proteomes" id="UP001626628"/>
    </source>
</evidence>
<dbReference type="PANTHER" id="PTHR30619:SF1">
    <property type="entry name" value="RECOMBINATION PROTEIN 2"/>
    <property type="match status" value="1"/>
</dbReference>
<reference evidence="1 2" key="1">
    <citation type="submission" date="2024-03" db="EMBL/GenBank/DDBJ databases">
        <title>The complete genome of Streptomyces sirii sp.nov.</title>
        <authorList>
            <person name="Zakalyukina Y.V."/>
            <person name="Belik A.R."/>
            <person name="Biryukov M.V."/>
            <person name="Baturina O.A."/>
            <person name="Kabilov M.R."/>
        </authorList>
    </citation>
    <scope>NUCLEOTIDE SEQUENCE [LARGE SCALE GENOMIC DNA]</scope>
    <source>
        <strain evidence="1 2">BP-8</strain>
    </source>
</reference>
<proteinExistence type="predicted"/>
<dbReference type="EMBL" id="CP147982">
    <property type="protein sequence ID" value="WXK74633.1"/>
    <property type="molecule type" value="Genomic_DNA"/>
</dbReference>
<organism evidence="1 2">
    <name type="scientific">Streptomyces sirii</name>
    <dbReference type="NCBI Taxonomy" id="3127701"/>
    <lineage>
        <taxon>Bacteria</taxon>
        <taxon>Bacillati</taxon>
        <taxon>Actinomycetota</taxon>
        <taxon>Actinomycetes</taxon>
        <taxon>Kitasatosporales</taxon>
        <taxon>Streptomycetaceae</taxon>
        <taxon>Streptomyces</taxon>
    </lineage>
</organism>
<dbReference type="Proteomes" id="UP001626628">
    <property type="component" value="Chromosome"/>
</dbReference>
<sequence>MPVEVIFFNVGQGDCTFLWFYEVPGGGSGLSNPASRVGVAAALIDCGTLLATPHRSTATRPGTDDDRMVAHIREVIADRLGRNTGASKDRLDYLFISHADADHHNRLGSLLCNAAGTLDFGIQDVWYSGDPRDYHRNGRGTFIYKLLEPGQKSQLTNGSHAVVNDPECVGLYSANKRIDIAPTVAGLPELYLVSSSLYAEVGTSKAVSEASKIRGKRKKSTWKNASSLVFMLRGQPAAGDGKCQKVLLMADAERSVEEFLAESDVVDSRYVREKNLWLKAGHHGSAEATGKNWLEHTTPDALFFSSGRTKFSGTGMPAEPHLDTIRNTLAPYGLPHPAVAPPGPHPYTSFRRAANPQFVVQNTTEGICTALAVAPPPPPGTGEWLGVDWHLILDDPRPGDYHLEYV</sequence>
<dbReference type="InterPro" id="IPR036866">
    <property type="entry name" value="RibonucZ/Hydroxyglut_hydro"/>
</dbReference>
<dbReference type="InterPro" id="IPR052159">
    <property type="entry name" value="Competence_DNA_uptake"/>
</dbReference>
<gene>
    <name evidence="1" type="ORF">WAB15_00755</name>
</gene>
<protein>
    <recommendedName>
        <fullName evidence="3">MBL fold metallo-hydrolase</fullName>
    </recommendedName>
</protein>